<keyword evidence="1" id="KW-1133">Transmembrane helix</keyword>
<accession>A0A3D8HJP8</accession>
<keyword evidence="1" id="KW-0472">Membrane</keyword>
<evidence type="ECO:0000256" key="1">
    <source>
        <dbReference type="SAM" id="Phobius"/>
    </source>
</evidence>
<proteinExistence type="predicted"/>
<dbReference type="AlphaFoldDB" id="A0A3D8HJP8"/>
<dbReference type="Proteomes" id="UP000256321">
    <property type="component" value="Unassembled WGS sequence"/>
</dbReference>
<name>A0A3D8HJP8_9BACT</name>
<keyword evidence="1" id="KW-0812">Transmembrane</keyword>
<comment type="caution">
    <text evidence="2">The sequence shown here is derived from an EMBL/GenBank/DDBJ whole genome shotgun (WGS) entry which is preliminary data.</text>
</comment>
<evidence type="ECO:0000313" key="3">
    <source>
        <dbReference type="Proteomes" id="UP000256321"/>
    </source>
</evidence>
<dbReference type="EMBL" id="QREV01000001">
    <property type="protein sequence ID" value="RDU51161.1"/>
    <property type="molecule type" value="Genomic_DNA"/>
</dbReference>
<reference evidence="2 3" key="1">
    <citation type="submission" date="2018-07" db="EMBL/GenBank/DDBJ databases">
        <title>Parabacteroides acidifaciens nov. sp., isolated from human feces.</title>
        <authorList>
            <person name="Wang Y.J."/>
        </authorList>
    </citation>
    <scope>NUCLEOTIDE SEQUENCE [LARGE SCALE GENOMIC DNA]</scope>
    <source>
        <strain evidence="2 3">426-9</strain>
    </source>
</reference>
<sequence>MPKDGNADKVIKLNSRRIACSKTKTDCVSNMQRKFRELVATTTVFIALATVFIGMATVFIGYGDRLHGDKVPRK</sequence>
<gene>
    <name evidence="2" type="ORF">DWU89_00585</name>
</gene>
<evidence type="ECO:0000313" key="2">
    <source>
        <dbReference type="EMBL" id="RDU51161.1"/>
    </source>
</evidence>
<organism evidence="2 3">
    <name type="scientific">Parabacteroides acidifaciens</name>
    <dbReference type="NCBI Taxonomy" id="2290935"/>
    <lineage>
        <taxon>Bacteria</taxon>
        <taxon>Pseudomonadati</taxon>
        <taxon>Bacteroidota</taxon>
        <taxon>Bacteroidia</taxon>
        <taxon>Bacteroidales</taxon>
        <taxon>Tannerellaceae</taxon>
        <taxon>Parabacteroides</taxon>
    </lineage>
</organism>
<protein>
    <submittedName>
        <fullName evidence="2">Uncharacterized protein</fullName>
    </submittedName>
</protein>
<feature type="transmembrane region" description="Helical" evidence="1">
    <location>
        <begin position="38"/>
        <end position="62"/>
    </location>
</feature>